<proteinExistence type="predicted"/>
<protein>
    <recommendedName>
        <fullName evidence="2">Phage tail fibre adhesin Gp38 N-terminal domain-containing protein</fullName>
    </recommendedName>
</protein>
<comment type="caution">
    <text evidence="3">The sequence shown here is derived from an EMBL/GenBank/DDBJ whole genome shotgun (WGS) entry which is preliminary data.</text>
</comment>
<dbReference type="EMBL" id="AASURL010000169">
    <property type="protein sequence ID" value="EFH0368361.1"/>
    <property type="molecule type" value="Genomic_DNA"/>
</dbReference>
<organism evidence="3 4">
    <name type="scientific">Escherichia coli</name>
    <dbReference type="NCBI Taxonomy" id="562"/>
    <lineage>
        <taxon>Bacteria</taxon>
        <taxon>Pseudomonadati</taxon>
        <taxon>Pseudomonadota</taxon>
        <taxon>Gammaproteobacteria</taxon>
        <taxon>Enterobacterales</taxon>
        <taxon>Enterobacteriaceae</taxon>
        <taxon>Escherichia</taxon>
    </lineage>
</organism>
<reference evidence="3 4" key="1">
    <citation type="submission" date="2020-02" db="EMBL/GenBank/DDBJ databases">
        <authorList>
            <consortium name="PulseNet: The National Subtyping Network for Foodborne Disease Surveillance"/>
            <person name="Tarr C.L."/>
            <person name="Trees E."/>
            <person name="Katz L.S."/>
            <person name="Carleton-Romer H.A."/>
            <person name="Stroika S."/>
            <person name="Kucerova Z."/>
            <person name="Roache K.F."/>
            <person name="Sabol A.L."/>
            <person name="Besser J."/>
            <person name="Gerner-Smidt P."/>
        </authorList>
    </citation>
    <scope>NUCLEOTIDE SEQUENCE [LARGE SCALE GENOMIC DNA]</scope>
    <source>
        <strain evidence="3 4">PNUSAE004166</strain>
    </source>
</reference>
<dbReference type="Proteomes" id="UP000521991">
    <property type="component" value="Unassembled WGS sequence"/>
</dbReference>
<dbReference type="AlphaFoldDB" id="A0A8S7RNA8"/>
<feature type="non-terminal residue" evidence="3">
    <location>
        <position position="42"/>
    </location>
</feature>
<accession>A0A8S7RNA8</accession>
<feature type="domain" description="Phage tail fibre adhesin Gp38 N-terminal" evidence="2">
    <location>
        <begin position="1"/>
        <end position="40"/>
    </location>
</feature>
<evidence type="ECO:0000313" key="3">
    <source>
        <dbReference type="EMBL" id="EFH0368361.1"/>
    </source>
</evidence>
<evidence type="ECO:0000259" key="2">
    <source>
        <dbReference type="Pfam" id="PF21721"/>
    </source>
</evidence>
<dbReference type="Pfam" id="PF21721">
    <property type="entry name" value="Gp38_N"/>
    <property type="match status" value="1"/>
</dbReference>
<sequence length="42" mass="4407">MGITSGWVGSSAKSETGEQWMGAAGTKLGLDKPFMMSQMVGR</sequence>
<gene>
    <name evidence="3" type="ORF">BGM66_004922</name>
</gene>
<name>A0A8S7RNA8_ECOLX</name>
<dbReference type="InterPro" id="IPR048291">
    <property type="entry name" value="Gp38_N"/>
</dbReference>
<evidence type="ECO:0000256" key="1">
    <source>
        <dbReference type="SAM" id="MobiDB-lite"/>
    </source>
</evidence>
<evidence type="ECO:0000313" key="4">
    <source>
        <dbReference type="Proteomes" id="UP000521991"/>
    </source>
</evidence>
<feature type="region of interest" description="Disordered" evidence="1">
    <location>
        <begin position="1"/>
        <end position="20"/>
    </location>
</feature>